<dbReference type="RefSeq" id="WP_153499048.1">
    <property type="nucleotide sequence ID" value="NZ_WIRE01000001.1"/>
</dbReference>
<comment type="caution">
    <text evidence="2">The sequence shown here is derived from an EMBL/GenBank/DDBJ whole genome shotgun (WGS) entry which is preliminary data.</text>
</comment>
<evidence type="ECO:0000259" key="1">
    <source>
        <dbReference type="Pfam" id="PF01370"/>
    </source>
</evidence>
<dbReference type="Proteomes" id="UP000469421">
    <property type="component" value="Unassembled WGS sequence"/>
</dbReference>
<name>A0A6N7LQ18_9GAMM</name>
<dbReference type="EMBL" id="WIRE01000001">
    <property type="protein sequence ID" value="MQX52329.1"/>
    <property type="molecule type" value="Genomic_DNA"/>
</dbReference>
<dbReference type="SUPFAM" id="SSF51735">
    <property type="entry name" value="NAD(P)-binding Rossmann-fold domains"/>
    <property type="match status" value="1"/>
</dbReference>
<accession>A0A6N7LQ18</accession>
<keyword evidence="3" id="KW-1185">Reference proteome</keyword>
<dbReference type="InterPro" id="IPR036291">
    <property type="entry name" value="NAD(P)-bd_dom_sf"/>
</dbReference>
<organism evidence="2 3">
    <name type="scientific">Alcanivorax sediminis</name>
    <dbReference type="NCBI Taxonomy" id="2663008"/>
    <lineage>
        <taxon>Bacteria</taxon>
        <taxon>Pseudomonadati</taxon>
        <taxon>Pseudomonadota</taxon>
        <taxon>Gammaproteobacteria</taxon>
        <taxon>Oceanospirillales</taxon>
        <taxon>Alcanivoracaceae</taxon>
        <taxon>Alcanivorax</taxon>
    </lineage>
</organism>
<evidence type="ECO:0000313" key="2">
    <source>
        <dbReference type="EMBL" id="MQX52329.1"/>
    </source>
</evidence>
<proteinExistence type="predicted"/>
<protein>
    <submittedName>
        <fullName evidence="2">NAD-dependent epimerase/dehydratase family protein</fullName>
    </submittedName>
</protein>
<dbReference type="InterPro" id="IPR001509">
    <property type="entry name" value="Epimerase_deHydtase"/>
</dbReference>
<dbReference type="Gene3D" id="3.40.50.720">
    <property type="entry name" value="NAD(P)-binding Rossmann-like Domain"/>
    <property type="match status" value="1"/>
</dbReference>
<dbReference type="Pfam" id="PF01370">
    <property type="entry name" value="Epimerase"/>
    <property type="match status" value="1"/>
</dbReference>
<sequence length="284" mass="30781">MSHILIAGLGDLGTGLAEQLLADGHRVSAIRRGDGCPVGVELYSQDLTEGAAMLPPDQVDLMVIIMTPAEYSEEGYLKAYVRAPLTLLEAVAQQQPLPPVVFVSSSAVFGELSGEVDEATPPRPERYNGKVLLAAEEEISVRAMGTAVRFTGIYGPGRYRLIDKAARLARGEETLPAAQWTNRIHRDDCVGLLHSVTSGWLEGREMPPLVVGTDNVGGRNLDVLQWLAEQQGLTLDVPDDALDNTPAGKQVRSLYISQGHYTLKYPGYQEGYAQVLAERSSPEQ</sequence>
<feature type="domain" description="NAD-dependent epimerase/dehydratase" evidence="1">
    <location>
        <begin position="4"/>
        <end position="167"/>
    </location>
</feature>
<evidence type="ECO:0000313" key="3">
    <source>
        <dbReference type="Proteomes" id="UP000469421"/>
    </source>
</evidence>
<gene>
    <name evidence="2" type="ORF">GFN93_03650</name>
</gene>
<dbReference type="AlphaFoldDB" id="A0A6N7LQ18"/>
<reference evidence="2 3" key="1">
    <citation type="submission" date="2019-10" db="EMBL/GenBank/DDBJ databases">
        <title>Alcanivorax sp.PA15-N-34 draft genome sequence.</title>
        <authorList>
            <person name="Liao X."/>
            <person name="Shao Z."/>
        </authorList>
    </citation>
    <scope>NUCLEOTIDE SEQUENCE [LARGE SCALE GENOMIC DNA]</scope>
    <source>
        <strain evidence="2 3">PA15-N-34</strain>
    </source>
</reference>